<evidence type="ECO:0000313" key="1">
    <source>
        <dbReference type="EMBL" id="NLR93296.1"/>
    </source>
</evidence>
<dbReference type="AlphaFoldDB" id="A0A7X8SN72"/>
<evidence type="ECO:0000313" key="2">
    <source>
        <dbReference type="Proteomes" id="UP000585050"/>
    </source>
</evidence>
<keyword evidence="2" id="KW-1185">Reference proteome</keyword>
<protein>
    <submittedName>
        <fullName evidence="1">Uncharacterized protein</fullName>
    </submittedName>
</protein>
<accession>A0A7X8SN72</accession>
<reference evidence="1 2" key="1">
    <citation type="submission" date="2020-04" db="EMBL/GenBank/DDBJ databases">
        <title>Flammeovirga sp. SR4, a novel species isolated from seawater.</title>
        <authorList>
            <person name="Wang X."/>
        </authorList>
    </citation>
    <scope>NUCLEOTIDE SEQUENCE [LARGE SCALE GENOMIC DNA]</scope>
    <source>
        <strain evidence="1 2">SR4</strain>
    </source>
</reference>
<organism evidence="1 2">
    <name type="scientific">Flammeovirga agarivorans</name>
    <dbReference type="NCBI Taxonomy" id="2726742"/>
    <lineage>
        <taxon>Bacteria</taxon>
        <taxon>Pseudomonadati</taxon>
        <taxon>Bacteroidota</taxon>
        <taxon>Cytophagia</taxon>
        <taxon>Cytophagales</taxon>
        <taxon>Flammeovirgaceae</taxon>
        <taxon>Flammeovirga</taxon>
    </lineage>
</organism>
<sequence>MNKQQITDLIEQEVAQESQLLQTATEYSYSAATILFSNVKKKIQSSYTIDEELLNDVLTDMKYDIRKELHTQSRLS</sequence>
<proteinExistence type="predicted"/>
<dbReference type="EMBL" id="JABAIL010000006">
    <property type="protein sequence ID" value="NLR93296.1"/>
    <property type="molecule type" value="Genomic_DNA"/>
</dbReference>
<dbReference type="Proteomes" id="UP000585050">
    <property type="component" value="Unassembled WGS sequence"/>
</dbReference>
<gene>
    <name evidence="1" type="ORF">HGP29_19020</name>
</gene>
<comment type="caution">
    <text evidence="1">The sequence shown here is derived from an EMBL/GenBank/DDBJ whole genome shotgun (WGS) entry which is preliminary data.</text>
</comment>
<name>A0A7X8SN72_9BACT</name>
<dbReference type="RefSeq" id="WP_168884011.1">
    <property type="nucleotide sequence ID" value="NZ_JABAIL010000006.1"/>
</dbReference>